<sequence>MPFAFVLIAGAASADNHPRIEAISKVKGIALLHRGLLDNVFIKIRMR</sequence>
<accession>A0A6L2ZRB9</accession>
<dbReference type="AlphaFoldDB" id="A0A6L2ZRB9"/>
<proteinExistence type="predicted"/>
<reference evidence="1 2" key="1">
    <citation type="submission" date="2020-06" db="EMBL/GenBank/DDBJ databases">
        <title>The genome sequence of Candidatus Regiella insecticola strain Tut.</title>
        <authorList>
            <person name="Nikoh N."/>
            <person name="Tsuchida T."/>
            <person name="Koga R."/>
            <person name="Oshima K."/>
            <person name="Hattori M."/>
            <person name="Fukatsu T."/>
        </authorList>
    </citation>
    <scope>NUCLEOTIDE SEQUENCE [LARGE SCALE GENOMIC DNA]</scope>
    <source>
        <strain evidence="1 2">Tut</strain>
    </source>
</reference>
<gene>
    <name evidence="1" type="ORF">RINTU1_27390</name>
</gene>
<organism evidence="1 2">
    <name type="scientific">Candidatus Regiella insecticola</name>
    <dbReference type="NCBI Taxonomy" id="138073"/>
    <lineage>
        <taxon>Bacteria</taxon>
        <taxon>Pseudomonadati</taxon>
        <taxon>Pseudomonadota</taxon>
        <taxon>Gammaproteobacteria</taxon>
        <taxon>Enterobacterales</taxon>
        <taxon>Enterobacteriaceae</taxon>
        <taxon>aphid secondary symbionts</taxon>
        <taxon>Candidatus Regiella</taxon>
    </lineage>
</organism>
<protein>
    <submittedName>
        <fullName evidence="1">Uncharacterized protein</fullName>
    </submittedName>
</protein>
<comment type="caution">
    <text evidence="1">The sequence shown here is derived from an EMBL/GenBank/DDBJ whole genome shotgun (WGS) entry which is preliminary data.</text>
</comment>
<evidence type="ECO:0000313" key="1">
    <source>
        <dbReference type="EMBL" id="GFN46925.1"/>
    </source>
</evidence>
<dbReference type="Proteomes" id="UP000504714">
    <property type="component" value="Unassembled WGS sequence"/>
</dbReference>
<name>A0A6L2ZRB9_9ENTR</name>
<dbReference type="EMBL" id="BLXO01000006">
    <property type="protein sequence ID" value="GFN46925.1"/>
    <property type="molecule type" value="Genomic_DNA"/>
</dbReference>
<evidence type="ECO:0000313" key="2">
    <source>
        <dbReference type="Proteomes" id="UP000504714"/>
    </source>
</evidence>